<feature type="compositionally biased region" description="Polar residues" evidence="1">
    <location>
        <begin position="71"/>
        <end position="80"/>
    </location>
</feature>
<feature type="signal peptide" evidence="2">
    <location>
        <begin position="1"/>
        <end position="24"/>
    </location>
</feature>
<gene>
    <name evidence="4" type="primary">LOC116205877</name>
</gene>
<keyword evidence="3" id="KW-1185">Reference proteome</keyword>
<sequence length="147" mass="16397">MPSNVVFLLLVILSCMISMHVCNARHLGSLGLHFKDQKLLRRHLELQTEVNIEGEGRESSFRLKVTKPKDSSTGNVDIVSPSSQINSQAIEWKASRRQVREVTERGSRDGSADDNAVDAVDGDVVEDIAVMDYAQPHRKPPIHNEKP</sequence>
<evidence type="ECO:0000313" key="3">
    <source>
        <dbReference type="Proteomes" id="UP000515151"/>
    </source>
</evidence>
<dbReference type="OrthoDB" id="1911637at2759"/>
<dbReference type="GeneID" id="116205877"/>
<evidence type="ECO:0000313" key="4">
    <source>
        <dbReference type="RefSeq" id="XP_031394430.1"/>
    </source>
</evidence>
<organism evidence="3 4">
    <name type="scientific">Punica granatum</name>
    <name type="common">Pomegranate</name>
    <dbReference type="NCBI Taxonomy" id="22663"/>
    <lineage>
        <taxon>Eukaryota</taxon>
        <taxon>Viridiplantae</taxon>
        <taxon>Streptophyta</taxon>
        <taxon>Embryophyta</taxon>
        <taxon>Tracheophyta</taxon>
        <taxon>Spermatophyta</taxon>
        <taxon>Magnoliopsida</taxon>
        <taxon>eudicotyledons</taxon>
        <taxon>Gunneridae</taxon>
        <taxon>Pentapetalae</taxon>
        <taxon>rosids</taxon>
        <taxon>malvids</taxon>
        <taxon>Myrtales</taxon>
        <taxon>Lythraceae</taxon>
        <taxon>Punica</taxon>
    </lineage>
</organism>
<feature type="chain" id="PRO_5028416753" evidence="2">
    <location>
        <begin position="25"/>
        <end position="147"/>
    </location>
</feature>
<protein>
    <submittedName>
        <fullName evidence="4">Uncharacterized protein LOC116205877</fullName>
    </submittedName>
</protein>
<evidence type="ECO:0000256" key="2">
    <source>
        <dbReference type="SAM" id="SignalP"/>
    </source>
</evidence>
<feature type="region of interest" description="Disordered" evidence="1">
    <location>
        <begin position="96"/>
        <end position="121"/>
    </location>
</feature>
<accession>A0A6P8DCX7</accession>
<evidence type="ECO:0000256" key="1">
    <source>
        <dbReference type="SAM" id="MobiDB-lite"/>
    </source>
</evidence>
<proteinExistence type="predicted"/>
<dbReference type="InterPro" id="IPR053313">
    <property type="entry name" value="RGF"/>
</dbReference>
<feature type="region of interest" description="Disordered" evidence="1">
    <location>
        <begin position="128"/>
        <end position="147"/>
    </location>
</feature>
<dbReference type="RefSeq" id="XP_031394430.1">
    <property type="nucleotide sequence ID" value="XM_031538570.1"/>
</dbReference>
<reference evidence="4" key="2">
    <citation type="submission" date="2025-08" db="UniProtKB">
        <authorList>
            <consortium name="RefSeq"/>
        </authorList>
    </citation>
    <scope>IDENTIFICATION</scope>
    <source>
        <tissue evidence="4">Leaf</tissue>
    </source>
</reference>
<dbReference type="Proteomes" id="UP000515151">
    <property type="component" value="Chromosome 4"/>
</dbReference>
<feature type="region of interest" description="Disordered" evidence="1">
    <location>
        <begin position="57"/>
        <end position="80"/>
    </location>
</feature>
<dbReference type="PANTHER" id="PTHR34961">
    <property type="entry name" value="TRANSMEMBRANE PROTEIN"/>
    <property type="match status" value="1"/>
</dbReference>
<feature type="compositionally biased region" description="Basic and acidic residues" evidence="1">
    <location>
        <begin position="98"/>
        <end position="111"/>
    </location>
</feature>
<dbReference type="AlphaFoldDB" id="A0A6P8DCX7"/>
<dbReference type="PANTHER" id="PTHR34961:SF7">
    <property type="entry name" value="TRANSMEMBRANE PROTEIN"/>
    <property type="match status" value="1"/>
</dbReference>
<reference evidence="3" key="1">
    <citation type="journal article" date="2020" name="Plant Biotechnol. J.">
        <title>The pomegranate (Punica granatum L.) draft genome dissects genetic divergence between soft- and hard-seeded cultivars.</title>
        <authorList>
            <person name="Luo X."/>
            <person name="Li H."/>
            <person name="Wu Z."/>
            <person name="Yao W."/>
            <person name="Zhao P."/>
            <person name="Cao D."/>
            <person name="Yu H."/>
            <person name="Li K."/>
            <person name="Poudel K."/>
            <person name="Zhao D."/>
            <person name="Zhang F."/>
            <person name="Xia X."/>
            <person name="Chen L."/>
            <person name="Wang Q."/>
            <person name="Jing D."/>
            <person name="Cao S."/>
        </authorList>
    </citation>
    <scope>NUCLEOTIDE SEQUENCE [LARGE SCALE GENOMIC DNA]</scope>
    <source>
        <strain evidence="3">cv. Tunisia</strain>
    </source>
</reference>
<keyword evidence="2" id="KW-0732">Signal</keyword>
<name>A0A6P8DCX7_PUNGR</name>